<accession>A0A918HN08</accession>
<proteinExistence type="predicted"/>
<evidence type="ECO:0000256" key="1">
    <source>
        <dbReference type="ARBA" id="ARBA00023015"/>
    </source>
</evidence>
<dbReference type="SUPFAM" id="SSF109854">
    <property type="entry name" value="DinB/YfiT-like putative metalloenzymes"/>
    <property type="match status" value="1"/>
</dbReference>
<dbReference type="Gene3D" id="1.10.10.1320">
    <property type="entry name" value="Anti-sigma factor, zinc-finger domain"/>
    <property type="match status" value="1"/>
</dbReference>
<feature type="domain" description="Putative zinc-finger" evidence="5">
    <location>
        <begin position="8"/>
        <end position="38"/>
    </location>
</feature>
<evidence type="ECO:0008006" key="8">
    <source>
        <dbReference type="Google" id="ProtNLM"/>
    </source>
</evidence>
<evidence type="ECO:0000259" key="5">
    <source>
        <dbReference type="Pfam" id="PF13490"/>
    </source>
</evidence>
<dbReference type="Pfam" id="PF11716">
    <property type="entry name" value="MDMPI_N"/>
    <property type="match status" value="1"/>
</dbReference>
<keyword evidence="1" id="KW-0805">Transcription regulation</keyword>
<gene>
    <name evidence="6" type="ORF">GCM10010226_66490</name>
</gene>
<reference evidence="6" key="2">
    <citation type="submission" date="2020-09" db="EMBL/GenBank/DDBJ databases">
        <authorList>
            <person name="Sun Q."/>
            <person name="Ohkuma M."/>
        </authorList>
    </citation>
    <scope>NUCLEOTIDE SEQUENCE</scope>
    <source>
        <strain evidence="6">JCM 4125</strain>
    </source>
</reference>
<evidence type="ECO:0000259" key="4">
    <source>
        <dbReference type="Pfam" id="PF11716"/>
    </source>
</evidence>
<feature type="domain" description="Mycothiol-dependent maleylpyruvate isomerase metal-binding" evidence="4">
    <location>
        <begin position="123"/>
        <end position="249"/>
    </location>
</feature>
<dbReference type="GO" id="GO:0046872">
    <property type="term" value="F:metal ion binding"/>
    <property type="evidence" value="ECO:0007669"/>
    <property type="project" value="InterPro"/>
</dbReference>
<comment type="caution">
    <text evidence="6">The sequence shown here is derived from an EMBL/GenBank/DDBJ whole genome shotgun (WGS) entry which is preliminary data.</text>
</comment>
<dbReference type="InterPro" id="IPR034660">
    <property type="entry name" value="DinB/YfiT-like"/>
</dbReference>
<dbReference type="InterPro" id="IPR017517">
    <property type="entry name" value="Maleyloyr_isom"/>
</dbReference>
<evidence type="ECO:0000256" key="2">
    <source>
        <dbReference type="ARBA" id="ARBA00023163"/>
    </source>
</evidence>
<dbReference type="InterPro" id="IPR024344">
    <property type="entry name" value="MDMPI_metal-binding"/>
</dbReference>
<evidence type="ECO:0000313" key="7">
    <source>
        <dbReference type="Proteomes" id="UP000646776"/>
    </source>
</evidence>
<keyword evidence="7" id="KW-1185">Reference proteome</keyword>
<dbReference type="Pfam" id="PF13490">
    <property type="entry name" value="zf-HC2"/>
    <property type="match status" value="1"/>
</dbReference>
<organism evidence="6 7">
    <name type="scientific">Streptomyces phaeofaciens</name>
    <dbReference type="NCBI Taxonomy" id="68254"/>
    <lineage>
        <taxon>Bacteria</taxon>
        <taxon>Bacillati</taxon>
        <taxon>Actinomycetota</taxon>
        <taxon>Actinomycetes</taxon>
        <taxon>Kitasatosporales</taxon>
        <taxon>Streptomycetaceae</taxon>
        <taxon>Streptomyces</taxon>
    </lineage>
</organism>
<evidence type="ECO:0000256" key="3">
    <source>
        <dbReference type="SAM" id="MobiDB-lite"/>
    </source>
</evidence>
<evidence type="ECO:0000313" key="6">
    <source>
        <dbReference type="EMBL" id="GGT78879.1"/>
    </source>
</evidence>
<dbReference type="EMBL" id="BMSA01000024">
    <property type="protein sequence ID" value="GGT78879.1"/>
    <property type="molecule type" value="Genomic_DNA"/>
</dbReference>
<dbReference type="InterPro" id="IPR041916">
    <property type="entry name" value="Anti_sigma_zinc_sf"/>
</dbReference>
<protein>
    <recommendedName>
        <fullName evidence="8">Mycothiol-dependent maleylpyruvate isomerase metal-binding domain-containing protein</fullName>
    </recommendedName>
</protein>
<name>A0A918HN08_9ACTN</name>
<sequence length="354" mass="37524">MTPEHDALRDLLAAWAFDAVTPTEAAAVSHHLGDCPECEAEAERLRDVVRLLDDPSAEPAEPEPSDDDPLTALFAGPRPGRRRPRPAAAPVAAHAAPYAGAVAALGALLPEVYGRWGYDRWSVPVVHDWDVHATLAHLIAADEQLALALGVAARVPASPASAAAEGAAGAGWEEAWNRRTADVILHERRRSPERTRASWEAQSAALLATPEARDPERAARAVELMGLRLPVTDHFAVRAFETWIHTDDIGRALGIAVPPPPAAHLERLVRLAVRILGTALGPAAAPVRFSVTGVGEWLLGSDADPVRAELALDPVDFCLLAGGRYAPGEVPCVGTGDAGTVREVLERTAALAWL</sequence>
<keyword evidence="2" id="KW-0804">Transcription</keyword>
<dbReference type="NCBIfam" id="TIGR03083">
    <property type="entry name" value="maleylpyruvate isomerase family mycothiol-dependent enzyme"/>
    <property type="match status" value="1"/>
</dbReference>
<reference evidence="6" key="1">
    <citation type="journal article" date="2014" name="Int. J. Syst. Evol. Microbiol.">
        <title>Complete genome sequence of Corynebacterium casei LMG S-19264T (=DSM 44701T), isolated from a smear-ripened cheese.</title>
        <authorList>
            <consortium name="US DOE Joint Genome Institute (JGI-PGF)"/>
            <person name="Walter F."/>
            <person name="Albersmeier A."/>
            <person name="Kalinowski J."/>
            <person name="Ruckert C."/>
        </authorList>
    </citation>
    <scope>NUCLEOTIDE SEQUENCE</scope>
    <source>
        <strain evidence="6">JCM 4125</strain>
    </source>
</reference>
<feature type="region of interest" description="Disordered" evidence="3">
    <location>
        <begin position="55"/>
        <end position="88"/>
    </location>
</feature>
<dbReference type="AlphaFoldDB" id="A0A918HN08"/>
<dbReference type="Proteomes" id="UP000646776">
    <property type="component" value="Unassembled WGS sequence"/>
</dbReference>
<dbReference type="Gene3D" id="1.20.120.450">
    <property type="entry name" value="dinb family like domain"/>
    <property type="match status" value="1"/>
</dbReference>
<dbReference type="InterPro" id="IPR027383">
    <property type="entry name" value="Znf_put"/>
</dbReference>
<feature type="compositionally biased region" description="Acidic residues" evidence="3">
    <location>
        <begin position="60"/>
        <end position="69"/>
    </location>
</feature>
<dbReference type="RefSeq" id="WP_189715988.1">
    <property type="nucleotide sequence ID" value="NZ_BMSA01000024.1"/>
</dbReference>